<dbReference type="InterPro" id="IPR042099">
    <property type="entry name" value="ANL_N_sf"/>
</dbReference>
<evidence type="ECO:0000259" key="6">
    <source>
        <dbReference type="Pfam" id="PF00501"/>
    </source>
</evidence>
<evidence type="ECO:0000256" key="2">
    <source>
        <dbReference type="ARBA" id="ARBA00022598"/>
    </source>
</evidence>
<name>A0A449H322_NOCFR</name>
<evidence type="ECO:0000256" key="1">
    <source>
        <dbReference type="ARBA" id="ARBA00006432"/>
    </source>
</evidence>
<dbReference type="PANTHER" id="PTHR43272">
    <property type="entry name" value="LONG-CHAIN-FATTY-ACID--COA LIGASE"/>
    <property type="match status" value="1"/>
</dbReference>
<accession>A0A449H322</accession>
<evidence type="ECO:0000256" key="5">
    <source>
        <dbReference type="ARBA" id="ARBA00032875"/>
    </source>
</evidence>
<keyword evidence="3" id="KW-0276">Fatty acid metabolism</keyword>
<dbReference type="Pfam" id="PF00501">
    <property type="entry name" value="AMP-binding"/>
    <property type="match status" value="1"/>
</dbReference>
<reference evidence="7" key="1">
    <citation type="submission" date="2019-02" db="EMBL/GenBank/DDBJ databases">
        <authorList>
            <consortium name="Pathogen Informatics"/>
        </authorList>
    </citation>
    <scope>NUCLEOTIDE SEQUENCE</scope>
    <source>
        <strain evidence="7">3012STDY6733949</strain>
    </source>
</reference>
<evidence type="ECO:0000313" key="7">
    <source>
        <dbReference type="EMBL" id="VFA85538.1"/>
    </source>
</evidence>
<dbReference type="SUPFAM" id="SSF56801">
    <property type="entry name" value="Acetyl-CoA synthetase-like"/>
    <property type="match status" value="1"/>
</dbReference>
<organism evidence="7">
    <name type="scientific">Nocardia farcinica</name>
    <dbReference type="NCBI Taxonomy" id="37329"/>
    <lineage>
        <taxon>Bacteria</taxon>
        <taxon>Bacillati</taxon>
        <taxon>Actinomycetota</taxon>
        <taxon>Actinomycetes</taxon>
        <taxon>Mycobacteriales</taxon>
        <taxon>Nocardiaceae</taxon>
        <taxon>Nocardia</taxon>
    </lineage>
</organism>
<dbReference type="GO" id="GO:0016020">
    <property type="term" value="C:membrane"/>
    <property type="evidence" value="ECO:0007669"/>
    <property type="project" value="TreeGrafter"/>
</dbReference>
<dbReference type="RefSeq" id="WP_137353504.1">
    <property type="nucleotide sequence ID" value="NZ_CAACYE020000001.1"/>
</dbReference>
<evidence type="ECO:0000256" key="3">
    <source>
        <dbReference type="ARBA" id="ARBA00022832"/>
    </source>
</evidence>
<gene>
    <name evidence="7" type="ORF">NCTC1935_03378</name>
</gene>
<dbReference type="EMBL" id="CAACYE010000005">
    <property type="protein sequence ID" value="VFA85538.1"/>
    <property type="molecule type" value="Genomic_DNA"/>
</dbReference>
<dbReference type="AlphaFoldDB" id="A0A449H322"/>
<dbReference type="Gene3D" id="3.40.50.12780">
    <property type="entry name" value="N-terminal domain of ligase-like"/>
    <property type="match status" value="1"/>
</dbReference>
<dbReference type="InterPro" id="IPR020845">
    <property type="entry name" value="AMP-binding_CS"/>
</dbReference>
<dbReference type="InterPro" id="IPR000873">
    <property type="entry name" value="AMP-dep_synth/lig_dom"/>
</dbReference>
<dbReference type="Pfam" id="PF23562">
    <property type="entry name" value="AMP-binding_C_3"/>
    <property type="match status" value="1"/>
</dbReference>
<dbReference type="GO" id="GO:0004467">
    <property type="term" value="F:long-chain fatty acid-CoA ligase activity"/>
    <property type="evidence" value="ECO:0007669"/>
    <property type="project" value="TreeGrafter"/>
</dbReference>
<comment type="similarity">
    <text evidence="1">Belongs to the ATP-dependent AMP-binding enzyme family.</text>
</comment>
<dbReference type="PROSITE" id="PS00455">
    <property type="entry name" value="AMP_BINDING"/>
    <property type="match status" value="1"/>
</dbReference>
<proteinExistence type="inferred from homology"/>
<keyword evidence="2 7" id="KW-0436">Ligase</keyword>
<feature type="domain" description="AMP-dependent synthetase/ligase" evidence="6">
    <location>
        <begin position="23"/>
        <end position="425"/>
    </location>
</feature>
<sequence length="597" mass="63883">MREFEVPASYTIPDDANNSDNVFRHAEQSPNAVLFNVPNGSGGWKDVTASQFAKTVTGVAKGLIAAGIELGDRVAIMAPTRYEWQVLDFAVWAAGGCTVAIYDSSSAEQAKWILQDSATKLLVVDSDKHRAVIDEIETGALPDLAEIVQIDKGAVDDLIERGKDLDDQVVHERRKQVGASSPATLIYTSGTTGRPKGVMLSHANLWAESTADRIALGKYVTEGKKTLMFLPLAHVFARAVALAAFDAKVIVAHTSDWTTLVDQFGAFKPHFILSVPRVFEKVFNGAKQKAHDGGKGKIFDAAAATAIEYSEALDNGGPGLVLKLKHALFDKLVYSKLKTALGGQCEAAVSGGGPLGARLGHFFRGVGVTIYEGYGLTETTAAFSVNTPEHIRVGSVGRPIEGHAAKIAEDGELLLRGPVVFNGYWGNEAATEEAFADGWFKTGDLGAIDADGFITITGRKKEIIVTAGGKNVSPALLEDSLRAHPLISQVMVVGDGQPFIGALITLDPEGLPGWKERHGLAADTAIETVVEHPELVAEIDAAVAETNKKVSHAEQIKKHRILTVDWTQEGGELTPKMSLKRAVVMKQYAAEVEKIYA</sequence>
<dbReference type="PANTHER" id="PTHR43272:SF32">
    <property type="entry name" value="AMP-DEPENDENT SYNTHETASE_LIGASE DOMAIN-CONTAINING PROTEIN"/>
    <property type="match status" value="1"/>
</dbReference>
<keyword evidence="4" id="KW-0443">Lipid metabolism</keyword>
<evidence type="ECO:0000256" key="4">
    <source>
        <dbReference type="ARBA" id="ARBA00023098"/>
    </source>
</evidence>
<protein>
    <recommendedName>
        <fullName evidence="5">Acyl-CoA synthetase</fullName>
    </recommendedName>
</protein>
<dbReference type="CDD" id="cd05907">
    <property type="entry name" value="VL_LC_FACS_like"/>
    <property type="match status" value="1"/>
</dbReference>